<dbReference type="InterPro" id="IPR025543">
    <property type="entry name" value="Dodecin-like"/>
</dbReference>
<reference evidence="5" key="1">
    <citation type="submission" date="2016-10" db="EMBL/GenBank/DDBJ databases">
        <authorList>
            <person name="Varghese N."/>
            <person name="Submissions S."/>
        </authorList>
    </citation>
    <scope>NUCLEOTIDE SEQUENCE [LARGE SCALE GENOMIC DNA]</scope>
    <source>
        <strain evidence="5">DSM 18579</strain>
    </source>
</reference>
<evidence type="ECO:0000313" key="5">
    <source>
        <dbReference type="Proteomes" id="UP000242642"/>
    </source>
</evidence>
<dbReference type="AlphaFoldDB" id="A0A1I0C032"/>
<feature type="domain" description="YdgH/BhsA/McbA-like" evidence="3">
    <location>
        <begin position="128"/>
        <end position="185"/>
    </location>
</feature>
<name>A0A1I0C032_9GAMM</name>
<dbReference type="Proteomes" id="UP000242642">
    <property type="component" value="Unassembled WGS sequence"/>
</dbReference>
<dbReference type="InterPro" id="IPR051096">
    <property type="entry name" value="BhsA/McbA_stress_biofilm_assoc"/>
</dbReference>
<evidence type="ECO:0000259" key="3">
    <source>
        <dbReference type="Pfam" id="PF07338"/>
    </source>
</evidence>
<feature type="chain" id="PRO_5017409461" description="YdgH/BhsA/McbA-like domain-containing protein" evidence="2">
    <location>
        <begin position="34"/>
        <end position="321"/>
    </location>
</feature>
<evidence type="ECO:0000256" key="1">
    <source>
        <dbReference type="ARBA" id="ARBA00022729"/>
    </source>
</evidence>
<dbReference type="PANTHER" id="PTHR34156:SF2">
    <property type="entry name" value="PROTEIN YDGH"/>
    <property type="match status" value="1"/>
</dbReference>
<dbReference type="InterPro" id="IPR036275">
    <property type="entry name" value="YdgH-like_sf"/>
</dbReference>
<feature type="signal peptide" evidence="2">
    <location>
        <begin position="1"/>
        <end position="33"/>
    </location>
</feature>
<feature type="domain" description="YdgH/BhsA/McbA-like" evidence="3">
    <location>
        <begin position="267"/>
        <end position="321"/>
    </location>
</feature>
<feature type="domain" description="YdgH/BhsA/McbA-like" evidence="3">
    <location>
        <begin position="45"/>
        <end position="99"/>
    </location>
</feature>
<keyword evidence="5" id="KW-1185">Reference proteome</keyword>
<organism evidence="4 5">
    <name type="scientific">Thorsellia anophelis DSM 18579</name>
    <dbReference type="NCBI Taxonomy" id="1123402"/>
    <lineage>
        <taxon>Bacteria</taxon>
        <taxon>Pseudomonadati</taxon>
        <taxon>Pseudomonadota</taxon>
        <taxon>Gammaproteobacteria</taxon>
        <taxon>Enterobacterales</taxon>
        <taxon>Thorselliaceae</taxon>
        <taxon>Thorsellia</taxon>
    </lineage>
</organism>
<evidence type="ECO:0000313" key="4">
    <source>
        <dbReference type="EMBL" id="SET12679.1"/>
    </source>
</evidence>
<dbReference type="EMBL" id="FOHV01000009">
    <property type="protein sequence ID" value="SET12679.1"/>
    <property type="molecule type" value="Genomic_DNA"/>
</dbReference>
<keyword evidence="1 2" id="KW-0732">Signal</keyword>
<dbReference type="Gene3D" id="3.30.1660.10">
    <property type="entry name" value="Flavin-binding protein dodecin"/>
    <property type="match status" value="3"/>
</dbReference>
<protein>
    <recommendedName>
        <fullName evidence="3">YdgH/BhsA/McbA-like domain-containing protein</fullName>
    </recommendedName>
</protein>
<dbReference type="Pfam" id="PF07338">
    <property type="entry name" value="YdgH_BhsA-like"/>
    <property type="match status" value="3"/>
</dbReference>
<dbReference type="STRING" id="1123402.SAMN02583745_01435"/>
<dbReference type="PANTHER" id="PTHR34156">
    <property type="entry name" value="OUTER MEMBRANE PROTEIN-RELATED-RELATED"/>
    <property type="match status" value="1"/>
</dbReference>
<proteinExistence type="predicted"/>
<gene>
    <name evidence="4" type="ORF">SAMN02583745_01435</name>
</gene>
<accession>A0A1I0C032</accession>
<evidence type="ECO:0000256" key="2">
    <source>
        <dbReference type="SAM" id="SignalP"/>
    </source>
</evidence>
<sequence length="321" mass="35411">MKNKNLNQGKLINKTLKGTVLSVLCAISFSSLAAVELTQEESSKLTPYESVTIKGRFASIADQANAANKRADKEGAYGFYITDAFEEKNGRYNLTVALYNRDAKENTEDTRISYNGIKEISRTDYEVLEPFDYIELEGTFTNHVQLNEKIAELAKAKGAASFFIIESREMNKSGTRKAVKALVYKADAPRNPRKAYDLIPAGSEAAEKAIAEGKPELVEMPREVGAGSTGIKFWEGDSSAPEKRYTVTLDDGSKIQEVNRATAAKMTAFDSIEVKGRFRTSVDISEAVAKKAAEKGAKFYRITLEKDGNGTNKTIYVDLFK</sequence>
<dbReference type="InterPro" id="IPR010854">
    <property type="entry name" value="YdgH/BhsA/McbA-like_dom"/>
</dbReference>
<dbReference type="OrthoDB" id="7058817at2"/>
<dbReference type="SUPFAM" id="SSF159871">
    <property type="entry name" value="YdgH-like"/>
    <property type="match status" value="3"/>
</dbReference>
<dbReference type="RefSeq" id="WP_093319092.1">
    <property type="nucleotide sequence ID" value="NZ_FOHV01000009.1"/>
</dbReference>